<protein>
    <submittedName>
        <fullName evidence="2">Uncharacterized protein</fullName>
    </submittedName>
</protein>
<gene>
    <name evidence="2" type="ORF">Ahy_A07g034947</name>
</gene>
<feature type="region of interest" description="Disordered" evidence="1">
    <location>
        <begin position="85"/>
        <end position="108"/>
    </location>
</feature>
<name>A0A445CDF8_ARAHY</name>
<evidence type="ECO:0000313" key="3">
    <source>
        <dbReference type="Proteomes" id="UP000289738"/>
    </source>
</evidence>
<dbReference type="STRING" id="3818.A0A445CDF8"/>
<dbReference type="EMBL" id="SDMP01000007">
    <property type="protein sequence ID" value="RYR48861.1"/>
    <property type="molecule type" value="Genomic_DNA"/>
</dbReference>
<comment type="caution">
    <text evidence="2">The sequence shown here is derived from an EMBL/GenBank/DDBJ whole genome shotgun (WGS) entry which is preliminary data.</text>
</comment>
<proteinExistence type="predicted"/>
<evidence type="ECO:0000313" key="2">
    <source>
        <dbReference type="EMBL" id="RYR48861.1"/>
    </source>
</evidence>
<dbReference type="AlphaFoldDB" id="A0A445CDF8"/>
<dbReference type="Proteomes" id="UP000289738">
    <property type="component" value="Chromosome A07"/>
</dbReference>
<feature type="compositionally biased region" description="Basic and acidic residues" evidence="1">
    <location>
        <begin position="94"/>
        <end position="108"/>
    </location>
</feature>
<organism evidence="2 3">
    <name type="scientific">Arachis hypogaea</name>
    <name type="common">Peanut</name>
    <dbReference type="NCBI Taxonomy" id="3818"/>
    <lineage>
        <taxon>Eukaryota</taxon>
        <taxon>Viridiplantae</taxon>
        <taxon>Streptophyta</taxon>
        <taxon>Embryophyta</taxon>
        <taxon>Tracheophyta</taxon>
        <taxon>Spermatophyta</taxon>
        <taxon>Magnoliopsida</taxon>
        <taxon>eudicotyledons</taxon>
        <taxon>Gunneridae</taxon>
        <taxon>Pentapetalae</taxon>
        <taxon>rosids</taxon>
        <taxon>fabids</taxon>
        <taxon>Fabales</taxon>
        <taxon>Fabaceae</taxon>
        <taxon>Papilionoideae</taxon>
        <taxon>50 kb inversion clade</taxon>
        <taxon>dalbergioids sensu lato</taxon>
        <taxon>Dalbergieae</taxon>
        <taxon>Pterocarpus clade</taxon>
        <taxon>Arachis</taxon>
    </lineage>
</organism>
<evidence type="ECO:0000256" key="1">
    <source>
        <dbReference type="SAM" id="MobiDB-lite"/>
    </source>
</evidence>
<accession>A0A445CDF8</accession>
<sequence>MRFSSIDASFSSVELLCFMLCELLTLTRLLRVRNWGLLEEIEFVFKAENLGWKILSIAVPSAMALTTDPIASLVDTTFIGRIGQSSHPPAEDILDQKKSQRKANREKLPPPSRIRVDVLVLVLVQLWVALTATSRNFLPTCHDMPFVEAKAWDFVVIWKYGDDPTRFIEWLGCCCSGSCGESIEDAKKLKDKEMNEK</sequence>
<keyword evidence="3" id="KW-1185">Reference proteome</keyword>
<reference evidence="2 3" key="1">
    <citation type="submission" date="2019-01" db="EMBL/GenBank/DDBJ databases">
        <title>Sequencing of cultivated peanut Arachis hypogaea provides insights into genome evolution and oil improvement.</title>
        <authorList>
            <person name="Chen X."/>
        </authorList>
    </citation>
    <scope>NUCLEOTIDE SEQUENCE [LARGE SCALE GENOMIC DNA]</scope>
    <source>
        <strain evidence="3">cv. Fuhuasheng</strain>
        <tissue evidence="2">Leaves</tissue>
    </source>
</reference>